<evidence type="ECO:0000313" key="2">
    <source>
        <dbReference type="Proteomes" id="UP000008550"/>
    </source>
</evidence>
<dbReference type="HOGENOM" id="CLU_3234443_0_0_9"/>
<accession>B0TED2</accession>
<proteinExistence type="predicted"/>
<dbReference type="Proteomes" id="UP000008550">
    <property type="component" value="Chromosome"/>
</dbReference>
<evidence type="ECO:0000313" key="1">
    <source>
        <dbReference type="EMBL" id="ABZ85614.1"/>
    </source>
</evidence>
<organism evidence="1 2">
    <name type="scientific">Heliobacterium modesticaldum (strain ATCC 51547 / Ice1)</name>
    <dbReference type="NCBI Taxonomy" id="498761"/>
    <lineage>
        <taxon>Bacteria</taxon>
        <taxon>Bacillati</taxon>
        <taxon>Bacillota</taxon>
        <taxon>Clostridia</taxon>
        <taxon>Eubacteriales</taxon>
        <taxon>Heliobacteriaceae</taxon>
        <taxon>Heliomicrobium</taxon>
    </lineage>
</organism>
<dbReference type="EMBL" id="CP000930">
    <property type="protein sequence ID" value="ABZ85614.1"/>
    <property type="molecule type" value="Genomic_DNA"/>
</dbReference>
<protein>
    <submittedName>
        <fullName evidence="1">Uncharacterized protein</fullName>
    </submittedName>
</protein>
<dbReference type="KEGG" id="hmo:HM1_3113"/>
<sequence length="43" mass="4801">MPVWRCDLAKSKARADRFPPCQCKEPIRLGFSPSGVKRANIIG</sequence>
<gene>
    <name evidence="1" type="ORF">HM1_3113</name>
</gene>
<keyword evidence="2" id="KW-1185">Reference proteome</keyword>
<dbReference type="AlphaFoldDB" id="B0TED2"/>
<reference evidence="1 2" key="1">
    <citation type="journal article" date="2008" name="J. Bacteriol.">
        <title>The genome of Heliobacterium modesticaldum, a phototrophic representative of the Firmicutes containing the simplest photosynthetic apparatus.</title>
        <authorList>
            <person name="Sattley W.M."/>
            <person name="Madigan M.T."/>
            <person name="Swingley W.D."/>
            <person name="Cheung P.C."/>
            <person name="Clocksin K.M."/>
            <person name="Conrad A.L."/>
            <person name="Dejesa L.C."/>
            <person name="Honchak B.M."/>
            <person name="Jung D.O."/>
            <person name="Karbach L.E."/>
            <person name="Kurdoglu A."/>
            <person name="Lahiri S."/>
            <person name="Mastrian S.D."/>
            <person name="Page L.E."/>
            <person name="Taylor H.L."/>
            <person name="Wang Z.T."/>
            <person name="Raymond J."/>
            <person name="Chen M."/>
            <person name="Blankenship R.E."/>
            <person name="Touchman J.W."/>
        </authorList>
    </citation>
    <scope>NUCLEOTIDE SEQUENCE [LARGE SCALE GENOMIC DNA]</scope>
    <source>
        <strain evidence="2">ATCC 51547 / Ice1</strain>
    </source>
</reference>
<name>B0TED2_HELMI</name>